<name>A0A8H3L6B1_9GLOM</name>
<feature type="transmembrane region" description="Helical" evidence="1">
    <location>
        <begin position="41"/>
        <end position="64"/>
    </location>
</feature>
<dbReference type="EMBL" id="BLAL01000046">
    <property type="protein sequence ID" value="GES79949.1"/>
    <property type="molecule type" value="Genomic_DNA"/>
</dbReference>
<keyword evidence="1" id="KW-1133">Transmembrane helix</keyword>
<keyword evidence="1" id="KW-0472">Membrane</keyword>
<keyword evidence="1" id="KW-0812">Transmembrane</keyword>
<protein>
    <submittedName>
        <fullName evidence="2">Uncharacterized protein</fullName>
    </submittedName>
</protein>
<reference evidence="2" key="1">
    <citation type="submission" date="2019-10" db="EMBL/GenBank/DDBJ databases">
        <title>Conservation and host-specific expression of non-tandemly repeated heterogenous ribosome RNA gene in arbuscular mycorrhizal fungi.</title>
        <authorList>
            <person name="Maeda T."/>
            <person name="Kobayashi Y."/>
            <person name="Nakagawa T."/>
            <person name="Ezawa T."/>
            <person name="Yamaguchi K."/>
            <person name="Bino T."/>
            <person name="Nishimoto Y."/>
            <person name="Shigenobu S."/>
            <person name="Kawaguchi M."/>
        </authorList>
    </citation>
    <scope>NUCLEOTIDE SEQUENCE</scope>
    <source>
        <strain evidence="2">HR1</strain>
    </source>
</reference>
<proteinExistence type="predicted"/>
<accession>A0A8H3L6B1</accession>
<comment type="caution">
    <text evidence="2">The sequence shown here is derived from an EMBL/GenBank/DDBJ whole genome shotgun (WGS) entry which is preliminary data.</text>
</comment>
<organism evidence="2 3">
    <name type="scientific">Rhizophagus clarus</name>
    <dbReference type="NCBI Taxonomy" id="94130"/>
    <lineage>
        <taxon>Eukaryota</taxon>
        <taxon>Fungi</taxon>
        <taxon>Fungi incertae sedis</taxon>
        <taxon>Mucoromycota</taxon>
        <taxon>Glomeromycotina</taxon>
        <taxon>Glomeromycetes</taxon>
        <taxon>Glomerales</taxon>
        <taxon>Glomeraceae</taxon>
        <taxon>Rhizophagus</taxon>
    </lineage>
</organism>
<dbReference type="AlphaFoldDB" id="A0A8H3L6B1"/>
<sequence length="84" mass="9681">MENTDEKKKLNVKKEAIRAIGNLMVLRIWKLKSNANACLELFYRFFLLVPLLAGRCIFGGPFLYTISDEYCDTGQELNIGNIYM</sequence>
<evidence type="ECO:0000313" key="3">
    <source>
        <dbReference type="Proteomes" id="UP000615446"/>
    </source>
</evidence>
<evidence type="ECO:0000256" key="1">
    <source>
        <dbReference type="SAM" id="Phobius"/>
    </source>
</evidence>
<evidence type="ECO:0000313" key="2">
    <source>
        <dbReference type="EMBL" id="GES79949.1"/>
    </source>
</evidence>
<gene>
    <name evidence="2" type="ORF">RCL2_000724800</name>
</gene>
<dbReference type="Proteomes" id="UP000615446">
    <property type="component" value="Unassembled WGS sequence"/>
</dbReference>